<keyword evidence="6 8" id="KW-0482">Metalloprotease</keyword>
<name>A0ABM0JV74_APLCA</name>
<evidence type="ECO:0000259" key="11">
    <source>
        <dbReference type="PROSITE" id="PS51670"/>
    </source>
</evidence>
<dbReference type="PANTHER" id="PTHR10127">
    <property type="entry name" value="DISCOIDIN, CUB, EGF, LAMININ , AND ZINC METALLOPROTEASE DOMAIN CONTAINING"/>
    <property type="match status" value="1"/>
</dbReference>
<sequence>MSLSFQSCRMMAGRKCLYILLLDLCLLTSFVPVFVTAVQMTIERTLVNAADDPEALNFLQTTNDGNVSVLTELDLAMSKEEYSKMHSSTTRGKRKAVRDREYLWKEAQVYYEISPELKPNASIIKAALGEWTRYVCFQFIEWEYPYMVKFELSNKCQSAVGQQPWQKQPQKIELAPRCLNKGTIIHEVGHAIGLIHEHMRPDRDKYIKIHTDRIDEDYRGNYKKYSSSLIDTYDVPYDYMSIMHYGSWILGPITTLDPSYQFKIGQRDYLSFSDIKLANLMYQCPILCEVMLRYPVKDCPEEGIQLYHSPKSPVCECWCDSGRLEDPLVLCSEKYGTPTPSPPTTTDGTTAEDTTEEEKTTATSEKTTATADSRPSLADTDTMTLRLGAEPRWTIPFPECGDARDDCVELKEKGYCRSKVEAMLRFCPTTCDFCGKDKDLCMDREKGCRAGAAAGWCEDTAMKSYMTSTCPVSCDLCEKPANRSQVLRALFSDRPEGNDAAGTLQTGGTTWVFSLTALLVGRVNFARGFHH</sequence>
<dbReference type="PANTHER" id="PTHR10127:SF780">
    <property type="entry name" value="METALLOENDOPEPTIDASE"/>
    <property type="match status" value="1"/>
</dbReference>
<dbReference type="Pfam" id="PF01549">
    <property type="entry name" value="ShK"/>
    <property type="match status" value="2"/>
</dbReference>
<dbReference type="GeneID" id="101850818"/>
<feature type="disulfide bond" evidence="8">
    <location>
        <begin position="156"/>
        <end position="178"/>
    </location>
</feature>
<feature type="compositionally biased region" description="Low complexity" evidence="10">
    <location>
        <begin position="361"/>
        <end position="371"/>
    </location>
</feature>
<evidence type="ECO:0000256" key="5">
    <source>
        <dbReference type="ARBA" id="ARBA00022833"/>
    </source>
</evidence>
<evidence type="ECO:0000256" key="2">
    <source>
        <dbReference type="ARBA" id="ARBA00022670"/>
    </source>
</evidence>
<dbReference type="InterPro" id="IPR034035">
    <property type="entry name" value="Astacin-like_dom"/>
</dbReference>
<evidence type="ECO:0000256" key="4">
    <source>
        <dbReference type="ARBA" id="ARBA00022801"/>
    </source>
</evidence>
<feature type="disulfide bond" evidence="7">
    <location>
        <begin position="400"/>
        <end position="434"/>
    </location>
</feature>
<comment type="caution">
    <text evidence="7">Lacks conserved residue(s) required for the propagation of feature annotation.</text>
</comment>
<keyword evidence="2 8" id="KW-0645">Protease</keyword>
<reference evidence="14" key="1">
    <citation type="submission" date="2025-08" db="UniProtKB">
        <authorList>
            <consortium name="RefSeq"/>
        </authorList>
    </citation>
    <scope>IDENTIFICATION</scope>
</reference>
<keyword evidence="13" id="KW-1185">Reference proteome</keyword>
<dbReference type="Proteomes" id="UP000694888">
    <property type="component" value="Unplaced"/>
</dbReference>
<dbReference type="GO" id="GO:0008237">
    <property type="term" value="F:metallopeptidase activity"/>
    <property type="evidence" value="ECO:0007669"/>
    <property type="project" value="UniProtKB-KW"/>
</dbReference>
<dbReference type="SMART" id="SM00254">
    <property type="entry name" value="ShKT"/>
    <property type="match status" value="2"/>
</dbReference>
<feature type="binding site" evidence="8">
    <location>
        <position position="190"/>
    </location>
    <ligand>
        <name>Zn(2+)</name>
        <dbReference type="ChEBI" id="CHEBI:29105"/>
        <note>catalytic</note>
    </ligand>
</feature>
<feature type="domain" description="ShKT" evidence="11">
    <location>
        <begin position="400"/>
        <end position="434"/>
    </location>
</feature>
<evidence type="ECO:0000256" key="7">
    <source>
        <dbReference type="PROSITE-ProRule" id="PRU01005"/>
    </source>
</evidence>
<dbReference type="InterPro" id="IPR001506">
    <property type="entry name" value="Peptidase_M12A"/>
</dbReference>
<dbReference type="CDD" id="cd04280">
    <property type="entry name" value="ZnMc_astacin_like"/>
    <property type="match status" value="1"/>
</dbReference>
<dbReference type="InterPro" id="IPR003582">
    <property type="entry name" value="ShKT_dom"/>
</dbReference>
<dbReference type="InterPro" id="IPR006026">
    <property type="entry name" value="Peptidase_Metallo"/>
</dbReference>
<keyword evidence="3 8" id="KW-0479">Metal-binding</keyword>
<accession>A0ABM0JV74</accession>
<comment type="cofactor">
    <cofactor evidence="8 9">
        <name>Zn(2+)</name>
        <dbReference type="ChEBI" id="CHEBI:29105"/>
    </cofactor>
    <text evidence="8 9">Binds 1 zinc ion per subunit.</text>
</comment>
<evidence type="ECO:0000256" key="6">
    <source>
        <dbReference type="ARBA" id="ARBA00023049"/>
    </source>
</evidence>
<evidence type="ECO:0000256" key="3">
    <source>
        <dbReference type="ARBA" id="ARBA00022723"/>
    </source>
</evidence>
<evidence type="ECO:0000256" key="8">
    <source>
        <dbReference type="PROSITE-ProRule" id="PRU01211"/>
    </source>
</evidence>
<keyword evidence="5 8" id="KW-0862">Zinc</keyword>
<feature type="region of interest" description="Disordered" evidence="10">
    <location>
        <begin position="335"/>
        <end position="379"/>
    </location>
</feature>
<dbReference type="Pfam" id="PF01400">
    <property type="entry name" value="Astacin"/>
    <property type="match status" value="1"/>
</dbReference>
<evidence type="ECO:0000259" key="12">
    <source>
        <dbReference type="PROSITE" id="PS51864"/>
    </source>
</evidence>
<keyword evidence="7" id="KW-1015">Disulfide bond</keyword>
<gene>
    <name evidence="14" type="primary">LOC101850818</name>
</gene>
<dbReference type="Gene3D" id="1.10.10.1940">
    <property type="match status" value="2"/>
</dbReference>
<dbReference type="PROSITE" id="PS51670">
    <property type="entry name" value="SHKT"/>
    <property type="match status" value="1"/>
</dbReference>
<dbReference type="EC" id="3.4.24.-" evidence="9"/>
<dbReference type="Gene3D" id="3.40.390.10">
    <property type="entry name" value="Collagenase (Catalytic Domain)"/>
    <property type="match status" value="1"/>
</dbReference>
<evidence type="ECO:0000256" key="9">
    <source>
        <dbReference type="RuleBase" id="RU361183"/>
    </source>
</evidence>
<evidence type="ECO:0000256" key="1">
    <source>
        <dbReference type="ARBA" id="ARBA00002657"/>
    </source>
</evidence>
<dbReference type="SUPFAM" id="SSF55486">
    <property type="entry name" value="Metalloproteases ('zincins'), catalytic domain"/>
    <property type="match status" value="1"/>
</dbReference>
<feature type="active site" evidence="8">
    <location>
        <position position="187"/>
    </location>
</feature>
<feature type="binding site" evidence="8">
    <location>
        <position position="186"/>
    </location>
    <ligand>
        <name>Zn(2+)</name>
        <dbReference type="ChEBI" id="CHEBI:29105"/>
        <note>catalytic</note>
    </ligand>
</feature>
<evidence type="ECO:0000256" key="10">
    <source>
        <dbReference type="SAM" id="MobiDB-lite"/>
    </source>
</evidence>
<comment type="function">
    <text evidence="1">Metalloprotease.</text>
</comment>
<feature type="binding site" evidence="8">
    <location>
        <position position="196"/>
    </location>
    <ligand>
        <name>Zn(2+)</name>
        <dbReference type="ChEBI" id="CHEBI:29105"/>
        <note>catalytic</note>
    </ligand>
</feature>
<dbReference type="PROSITE" id="PS51864">
    <property type="entry name" value="ASTACIN"/>
    <property type="match status" value="1"/>
</dbReference>
<dbReference type="InterPro" id="IPR024079">
    <property type="entry name" value="MetalloPept_cat_dom_sf"/>
</dbReference>
<dbReference type="RefSeq" id="XP_005102290.3">
    <property type="nucleotide sequence ID" value="XM_005102233.3"/>
</dbReference>
<dbReference type="PRINTS" id="PR00480">
    <property type="entry name" value="ASTACIN"/>
</dbReference>
<evidence type="ECO:0000313" key="14">
    <source>
        <dbReference type="RefSeq" id="XP_005102290.3"/>
    </source>
</evidence>
<evidence type="ECO:0000313" key="13">
    <source>
        <dbReference type="Proteomes" id="UP000694888"/>
    </source>
</evidence>
<organism evidence="13 14">
    <name type="scientific">Aplysia californica</name>
    <name type="common">California sea hare</name>
    <dbReference type="NCBI Taxonomy" id="6500"/>
    <lineage>
        <taxon>Eukaryota</taxon>
        <taxon>Metazoa</taxon>
        <taxon>Spiralia</taxon>
        <taxon>Lophotrochozoa</taxon>
        <taxon>Mollusca</taxon>
        <taxon>Gastropoda</taxon>
        <taxon>Heterobranchia</taxon>
        <taxon>Euthyneura</taxon>
        <taxon>Tectipleura</taxon>
        <taxon>Aplysiida</taxon>
        <taxon>Aplysioidea</taxon>
        <taxon>Aplysiidae</taxon>
        <taxon>Aplysia</taxon>
    </lineage>
</organism>
<protein>
    <recommendedName>
        <fullName evidence="9">Metalloendopeptidase</fullName>
        <ecNumber evidence="9">3.4.24.-</ecNumber>
    </recommendedName>
</protein>
<feature type="domain" description="Peptidase M12A" evidence="12">
    <location>
        <begin position="95"/>
        <end position="285"/>
    </location>
</feature>
<proteinExistence type="predicted"/>
<dbReference type="SMART" id="SM00235">
    <property type="entry name" value="ZnMc"/>
    <property type="match status" value="1"/>
</dbReference>
<keyword evidence="4 8" id="KW-0378">Hydrolase</keyword>